<accession>A0ABQ2EY36</accession>
<sequence length="161" mass="18321">MTIHTMPAAVLTLDALLTHWQGNRGLTRRVIEAFPEGDLFSFTAAPPMRSFGELAWELQGLTEYCLKGLSTDDWSWQPPQEPDPKDRLALLSAWDAQTPRLAQALPDADPMWFTRKQDMPWGHLSPLDTVLYAIDNENHHRGQGYVYLRALGIEPPAFHER</sequence>
<dbReference type="Proteomes" id="UP000647587">
    <property type="component" value="Unassembled WGS sequence"/>
</dbReference>
<evidence type="ECO:0000256" key="1">
    <source>
        <dbReference type="ARBA" id="ARBA00008635"/>
    </source>
</evidence>
<reference evidence="4" key="1">
    <citation type="journal article" date="2019" name="Int. J. Syst. Evol. Microbiol.">
        <title>The Global Catalogue of Microorganisms (GCM) 10K type strain sequencing project: providing services to taxonomists for standard genome sequencing and annotation.</title>
        <authorList>
            <consortium name="The Broad Institute Genomics Platform"/>
            <consortium name="The Broad Institute Genome Sequencing Center for Infectious Disease"/>
            <person name="Wu L."/>
            <person name="Ma J."/>
        </authorList>
    </citation>
    <scope>NUCLEOTIDE SEQUENCE [LARGE SCALE GENOMIC DNA]</scope>
    <source>
        <strain evidence="4">JCM 30331</strain>
    </source>
</reference>
<dbReference type="SUPFAM" id="SSF109854">
    <property type="entry name" value="DinB/YfiT-like putative metalloenzymes"/>
    <property type="match status" value="1"/>
</dbReference>
<protein>
    <submittedName>
        <fullName evidence="3">DNA damage-inducible protein DinB</fullName>
    </submittedName>
</protein>
<dbReference type="RefSeq" id="WP_189009763.1">
    <property type="nucleotide sequence ID" value="NZ_BMPP01000011.1"/>
</dbReference>
<evidence type="ECO:0000313" key="4">
    <source>
        <dbReference type="Proteomes" id="UP000647587"/>
    </source>
</evidence>
<dbReference type="InterPro" id="IPR034660">
    <property type="entry name" value="DinB/YfiT-like"/>
</dbReference>
<dbReference type="Gene3D" id="1.20.120.450">
    <property type="entry name" value="dinb family like domain"/>
    <property type="match status" value="1"/>
</dbReference>
<keyword evidence="2" id="KW-0479">Metal-binding</keyword>
<organism evidence="3 4">
    <name type="scientific">Deinococcus malanensis</name>
    <dbReference type="NCBI Taxonomy" id="1706855"/>
    <lineage>
        <taxon>Bacteria</taxon>
        <taxon>Thermotogati</taxon>
        <taxon>Deinococcota</taxon>
        <taxon>Deinococci</taxon>
        <taxon>Deinococcales</taxon>
        <taxon>Deinococcaceae</taxon>
        <taxon>Deinococcus</taxon>
    </lineage>
</organism>
<keyword evidence="4" id="KW-1185">Reference proteome</keyword>
<comment type="caution">
    <text evidence="3">The sequence shown here is derived from an EMBL/GenBank/DDBJ whole genome shotgun (WGS) entry which is preliminary data.</text>
</comment>
<dbReference type="InterPro" id="IPR007837">
    <property type="entry name" value="DinB"/>
</dbReference>
<gene>
    <name evidence="3" type="ORF">GCM10008955_27340</name>
</gene>
<dbReference type="Pfam" id="PF05163">
    <property type="entry name" value="DinB"/>
    <property type="match status" value="1"/>
</dbReference>
<evidence type="ECO:0000256" key="2">
    <source>
        <dbReference type="ARBA" id="ARBA00022723"/>
    </source>
</evidence>
<comment type="similarity">
    <text evidence="1">Belongs to the DinB family.</text>
</comment>
<dbReference type="EMBL" id="BMPP01000011">
    <property type="protein sequence ID" value="GGK31980.1"/>
    <property type="molecule type" value="Genomic_DNA"/>
</dbReference>
<proteinExistence type="inferred from homology"/>
<name>A0ABQ2EY36_9DEIO</name>
<evidence type="ECO:0000313" key="3">
    <source>
        <dbReference type="EMBL" id="GGK31980.1"/>
    </source>
</evidence>